<dbReference type="PANTHER" id="PTHR12100">
    <property type="entry name" value="SEC10"/>
    <property type="match status" value="1"/>
</dbReference>
<dbReference type="Pfam" id="PF12937">
    <property type="entry name" value="F-box-like"/>
    <property type="match status" value="1"/>
</dbReference>
<organism evidence="2 3">
    <name type="scientific">Modicella reniformis</name>
    <dbReference type="NCBI Taxonomy" id="1440133"/>
    <lineage>
        <taxon>Eukaryota</taxon>
        <taxon>Fungi</taxon>
        <taxon>Fungi incertae sedis</taxon>
        <taxon>Mucoromycota</taxon>
        <taxon>Mortierellomycotina</taxon>
        <taxon>Mortierellomycetes</taxon>
        <taxon>Mortierellales</taxon>
        <taxon>Mortierellaceae</taxon>
        <taxon>Modicella</taxon>
    </lineage>
</organism>
<gene>
    <name evidence="2" type="primary">RCY1_1</name>
    <name evidence="2" type="ORF">BGZ65_008880</name>
</gene>
<proteinExistence type="predicted"/>
<dbReference type="Proteomes" id="UP000749646">
    <property type="component" value="Unassembled WGS sequence"/>
</dbReference>
<dbReference type="PANTHER" id="PTHR12100:SF1">
    <property type="entry name" value="RECYCLIN-1"/>
    <property type="match status" value="1"/>
</dbReference>
<sequence length="414" mass="47173">MELVFDAADFEERSSTDLITTSVPALPPNLLLKCLQYLSVSSLPAVAQACRRLKIIVYSDELWECKLRAMGFGFGGSTSVAGGLLDTSNASLIRFPVHGSNVSEVARKRISANNTEAGNGVNGRISLSNMSDGNRSSLESELSMFSPISKPRVQIPGLPGDPYAMIKGRKASHGAREQFKQIYIELWPYYMDFRQANQDCKVIQEFGKSVLDVARMLARLLAFSKIHLAEDSEQINENLHGTCEYFENRCLHLFEVAYDSKDISEMAKFAGVLLDLNGAQACIQIFIQKNGIFFDNNYEPSENLKQYELWFLQPIIVRENTTFSEFTPMRLFMEFTEMEFKKQAIIIHEVFPEEADVLFTFTERVFEDVISEYCSQLFDMCSMRDKLLYLKSVPTAYRYLEHLEKLLIKMEPKL</sequence>
<dbReference type="EMBL" id="JAAAHW010010703">
    <property type="protein sequence ID" value="KAF9923441.1"/>
    <property type="molecule type" value="Genomic_DNA"/>
</dbReference>
<feature type="domain" description="F-box" evidence="1">
    <location>
        <begin position="20"/>
        <end position="66"/>
    </location>
</feature>
<comment type="caution">
    <text evidence="2">The sequence shown here is derived from an EMBL/GenBank/DDBJ whole genome shotgun (WGS) entry which is preliminary data.</text>
</comment>
<dbReference type="InterPro" id="IPR048627">
    <property type="entry name" value="Sec10_HB"/>
</dbReference>
<reference evidence="2" key="1">
    <citation type="journal article" date="2020" name="Fungal Divers.">
        <title>Resolving the Mortierellaceae phylogeny through synthesis of multi-gene phylogenetics and phylogenomics.</title>
        <authorList>
            <person name="Vandepol N."/>
            <person name="Liber J."/>
            <person name="Desiro A."/>
            <person name="Na H."/>
            <person name="Kennedy M."/>
            <person name="Barry K."/>
            <person name="Grigoriev I.V."/>
            <person name="Miller A.N."/>
            <person name="O'Donnell K."/>
            <person name="Stajich J.E."/>
            <person name="Bonito G."/>
        </authorList>
    </citation>
    <scope>NUCLEOTIDE SEQUENCE</scope>
    <source>
        <strain evidence="2">MES-2147</strain>
    </source>
</reference>
<protein>
    <submittedName>
        <fullName evidence="2">F-box protein: endocytic membrane traffic, recycling ReCYcling 1</fullName>
    </submittedName>
</protein>
<dbReference type="GO" id="GO:0006887">
    <property type="term" value="P:exocytosis"/>
    <property type="evidence" value="ECO:0007669"/>
    <property type="project" value="TreeGrafter"/>
</dbReference>
<dbReference type="SUPFAM" id="SSF81383">
    <property type="entry name" value="F-box domain"/>
    <property type="match status" value="1"/>
</dbReference>
<dbReference type="InterPro" id="IPR009976">
    <property type="entry name" value="Sec10-like"/>
</dbReference>
<dbReference type="Gene3D" id="1.20.1280.50">
    <property type="match status" value="1"/>
</dbReference>
<dbReference type="OrthoDB" id="5554140at2759"/>
<dbReference type="InterPro" id="IPR036047">
    <property type="entry name" value="F-box-like_dom_sf"/>
</dbReference>
<dbReference type="AlphaFoldDB" id="A0A9P6IJ41"/>
<dbReference type="GO" id="GO:0006893">
    <property type="term" value="P:Golgi to plasma membrane transport"/>
    <property type="evidence" value="ECO:0007669"/>
    <property type="project" value="TreeGrafter"/>
</dbReference>
<dbReference type="InterPro" id="IPR001810">
    <property type="entry name" value="F-box_dom"/>
</dbReference>
<dbReference type="Pfam" id="PF07393">
    <property type="entry name" value="Sec10_HB"/>
    <property type="match status" value="1"/>
</dbReference>
<evidence type="ECO:0000313" key="2">
    <source>
        <dbReference type="EMBL" id="KAF9923441.1"/>
    </source>
</evidence>
<dbReference type="GO" id="GO:0000145">
    <property type="term" value="C:exocyst"/>
    <property type="evidence" value="ECO:0007669"/>
    <property type="project" value="TreeGrafter"/>
</dbReference>
<keyword evidence="3" id="KW-1185">Reference proteome</keyword>
<accession>A0A9P6IJ41</accession>
<name>A0A9P6IJ41_9FUNG</name>
<evidence type="ECO:0000313" key="3">
    <source>
        <dbReference type="Proteomes" id="UP000749646"/>
    </source>
</evidence>
<evidence type="ECO:0000259" key="1">
    <source>
        <dbReference type="PROSITE" id="PS50181"/>
    </source>
</evidence>
<feature type="non-terminal residue" evidence="2">
    <location>
        <position position="1"/>
    </location>
</feature>
<dbReference type="SMART" id="SM00256">
    <property type="entry name" value="FBOX"/>
    <property type="match status" value="1"/>
</dbReference>
<dbReference type="PROSITE" id="PS50181">
    <property type="entry name" value="FBOX"/>
    <property type="match status" value="1"/>
</dbReference>